<keyword evidence="2" id="KW-0472">Membrane</keyword>
<dbReference type="Pfam" id="PF13399">
    <property type="entry name" value="LytR_C"/>
    <property type="match status" value="1"/>
</dbReference>
<dbReference type="EMBL" id="PCRM01000014">
    <property type="protein sequence ID" value="PIP21831.1"/>
    <property type="molecule type" value="Genomic_DNA"/>
</dbReference>
<accession>A0A2G9YTJ2</accession>
<dbReference type="PANTHER" id="PTHR33392">
    <property type="entry name" value="POLYISOPRENYL-TEICHOIC ACID--PEPTIDOGLYCAN TEICHOIC ACID TRANSFERASE TAGU"/>
    <property type="match status" value="1"/>
</dbReference>
<keyword evidence="2" id="KW-0812">Transmembrane</keyword>
<name>A0A2G9YTJ2_9BACT</name>
<keyword evidence="2" id="KW-1133">Transmembrane helix</keyword>
<dbReference type="Proteomes" id="UP000231567">
    <property type="component" value="Unassembled WGS sequence"/>
</dbReference>
<dbReference type="Gene3D" id="3.30.70.2390">
    <property type="match status" value="1"/>
</dbReference>
<reference evidence="5 6" key="1">
    <citation type="submission" date="2017-09" db="EMBL/GenBank/DDBJ databases">
        <title>Depth-based differentiation of microbial function through sediment-hosted aquifers and enrichment of novel symbionts in the deep terrestrial subsurface.</title>
        <authorList>
            <person name="Probst A.J."/>
            <person name="Ladd B."/>
            <person name="Jarett J.K."/>
            <person name="Geller-Mcgrath D.E."/>
            <person name="Sieber C.M."/>
            <person name="Emerson J.B."/>
            <person name="Anantharaman K."/>
            <person name="Thomas B.C."/>
            <person name="Malmstrom R."/>
            <person name="Stieglmeier M."/>
            <person name="Klingl A."/>
            <person name="Woyke T."/>
            <person name="Ryan C.M."/>
            <person name="Banfield J.F."/>
        </authorList>
    </citation>
    <scope>NUCLEOTIDE SEQUENCE [LARGE SCALE GENOMIC DNA]</scope>
    <source>
        <strain evidence="5">CG23_combo_of_CG06-09_8_20_14_all_40_13</strain>
    </source>
</reference>
<dbReference type="NCBIfam" id="TIGR00350">
    <property type="entry name" value="lytR_cpsA_psr"/>
    <property type="match status" value="1"/>
</dbReference>
<dbReference type="Pfam" id="PF03816">
    <property type="entry name" value="LytR_cpsA_psr"/>
    <property type="match status" value="1"/>
</dbReference>
<comment type="caution">
    <text evidence="5">The sequence shown here is derived from an EMBL/GenBank/DDBJ whole genome shotgun (WGS) entry which is preliminary data.</text>
</comment>
<dbReference type="Gene3D" id="3.40.630.190">
    <property type="entry name" value="LCP protein"/>
    <property type="match status" value="1"/>
</dbReference>
<feature type="domain" description="Cell envelope-related transcriptional attenuator" evidence="3">
    <location>
        <begin position="95"/>
        <end position="251"/>
    </location>
</feature>
<protein>
    <recommendedName>
        <fullName evidence="7">LytR family transcriptional regulator</fullName>
    </recommendedName>
</protein>
<evidence type="ECO:0000256" key="2">
    <source>
        <dbReference type="SAM" id="Phobius"/>
    </source>
</evidence>
<dbReference type="InterPro" id="IPR004474">
    <property type="entry name" value="LytR_CpsA_psr"/>
</dbReference>
<evidence type="ECO:0008006" key="7">
    <source>
        <dbReference type="Google" id="ProtNLM"/>
    </source>
</evidence>
<gene>
    <name evidence="5" type="ORF">COX39_00850</name>
</gene>
<evidence type="ECO:0000313" key="6">
    <source>
        <dbReference type="Proteomes" id="UP000231567"/>
    </source>
</evidence>
<organism evidence="5 6">
    <name type="scientific">Candidatus Nealsonbacteria bacterium CG23_combo_of_CG06-09_8_20_14_all_40_13</name>
    <dbReference type="NCBI Taxonomy" id="1974724"/>
    <lineage>
        <taxon>Bacteria</taxon>
        <taxon>Candidatus Nealsoniibacteriota</taxon>
    </lineage>
</organism>
<evidence type="ECO:0000256" key="1">
    <source>
        <dbReference type="ARBA" id="ARBA00006068"/>
    </source>
</evidence>
<comment type="similarity">
    <text evidence="1">Belongs to the LytR/CpsA/Psr (LCP) family.</text>
</comment>
<evidence type="ECO:0000313" key="5">
    <source>
        <dbReference type="EMBL" id="PIP21831.1"/>
    </source>
</evidence>
<evidence type="ECO:0000259" key="4">
    <source>
        <dbReference type="Pfam" id="PF13399"/>
    </source>
</evidence>
<sequence length="438" mass="47796">MDFEHNLTTAPRSKRKWTIGALVVGLLIFAILTWIGSNFLFAVNKITEENETGKSPFLNFDGNLTPTQLQGEGDGRINILLLGMGGKGHPGGSLTDTIIVFSIDPQNKSAALLSIPRDLYVPIEGRGSAKVNEAYASGEMYKQGGGGTAAKKPIANILDLPIHYYVVLDFDAFKKIVDALGGVNVYVDKAINDPYYPDVQMKGYNPFQLSAGLHKMDGNLALKYARSRETTSDFDRSKRQQKLISIIAAKATSVGILANPKKVTDILKILGEHVKTDLSLSEIERLVTIVKNVPADQIVTKVLDNGPDGPLVSVNDGGYYLKPKTGNFKEIQRIAHEIFSEPYIVSEAAKIEVLNASSKTGAAQQVADMLKSYGYKIVNVANSTEKSKKTQILDYTAGNKPFTIKFLTDRFKVQATQKTASTNSKADINIIIGDDYKD</sequence>
<dbReference type="InterPro" id="IPR050922">
    <property type="entry name" value="LytR/CpsA/Psr_CW_biosynth"/>
</dbReference>
<feature type="domain" description="LytR/CpsA/Psr regulator C-terminal" evidence="4">
    <location>
        <begin position="349"/>
        <end position="436"/>
    </location>
</feature>
<dbReference type="AlphaFoldDB" id="A0A2G9YTJ2"/>
<dbReference type="PANTHER" id="PTHR33392:SF6">
    <property type="entry name" value="POLYISOPRENYL-TEICHOIC ACID--PEPTIDOGLYCAN TEICHOIC ACID TRANSFERASE TAGU"/>
    <property type="match status" value="1"/>
</dbReference>
<dbReference type="InterPro" id="IPR027381">
    <property type="entry name" value="LytR/CpsA/Psr_C"/>
</dbReference>
<evidence type="ECO:0000259" key="3">
    <source>
        <dbReference type="Pfam" id="PF03816"/>
    </source>
</evidence>
<proteinExistence type="inferred from homology"/>
<feature type="transmembrane region" description="Helical" evidence="2">
    <location>
        <begin position="21"/>
        <end position="41"/>
    </location>
</feature>